<keyword evidence="7" id="KW-1185">Reference proteome</keyword>
<comment type="subcellular location">
    <subcellularLocation>
        <location evidence="1">Nucleus</location>
    </subcellularLocation>
</comment>
<evidence type="ECO:0000256" key="2">
    <source>
        <dbReference type="ARBA" id="ARBA00022723"/>
    </source>
</evidence>
<dbReference type="PANTHER" id="PTHR31001:SF77">
    <property type="entry name" value="TRANSCRIPTION FACTOR, PUTATIVE (AFU_ORTHOLOGUE AFUA_3G12940)-RELATED"/>
    <property type="match status" value="1"/>
</dbReference>
<dbReference type="PROSITE" id="PS50048">
    <property type="entry name" value="ZN2_CY6_FUNGAL_2"/>
    <property type="match status" value="1"/>
</dbReference>
<dbReference type="SMART" id="SM00066">
    <property type="entry name" value="GAL4"/>
    <property type="match status" value="1"/>
</dbReference>
<dbReference type="GO" id="GO:0003677">
    <property type="term" value="F:DNA binding"/>
    <property type="evidence" value="ECO:0007669"/>
    <property type="project" value="InterPro"/>
</dbReference>
<gene>
    <name evidence="6" type="ORF">P167DRAFT_514136</name>
</gene>
<dbReference type="CDD" id="cd00067">
    <property type="entry name" value="GAL4"/>
    <property type="match status" value="1"/>
</dbReference>
<accession>A0A3N4K8N4</accession>
<dbReference type="AlphaFoldDB" id="A0A3N4K8N4"/>
<evidence type="ECO:0000256" key="4">
    <source>
        <dbReference type="SAM" id="MobiDB-lite"/>
    </source>
</evidence>
<dbReference type="GO" id="GO:0008270">
    <property type="term" value="F:zinc ion binding"/>
    <property type="evidence" value="ECO:0007669"/>
    <property type="project" value="InterPro"/>
</dbReference>
<evidence type="ECO:0000313" key="6">
    <source>
        <dbReference type="EMBL" id="RPB06877.1"/>
    </source>
</evidence>
<evidence type="ECO:0000256" key="3">
    <source>
        <dbReference type="ARBA" id="ARBA00023242"/>
    </source>
</evidence>
<dbReference type="Pfam" id="PF00172">
    <property type="entry name" value="Zn_clus"/>
    <property type="match status" value="1"/>
</dbReference>
<dbReference type="GO" id="GO:0006351">
    <property type="term" value="P:DNA-templated transcription"/>
    <property type="evidence" value="ECO:0007669"/>
    <property type="project" value="InterPro"/>
</dbReference>
<dbReference type="InterPro" id="IPR007219">
    <property type="entry name" value="XnlR_reg_dom"/>
</dbReference>
<dbReference type="GO" id="GO:0005634">
    <property type="term" value="C:nucleus"/>
    <property type="evidence" value="ECO:0007669"/>
    <property type="project" value="UniProtKB-SubCell"/>
</dbReference>
<reference evidence="6 7" key="1">
    <citation type="journal article" date="2018" name="Nat. Ecol. Evol.">
        <title>Pezizomycetes genomes reveal the molecular basis of ectomycorrhizal truffle lifestyle.</title>
        <authorList>
            <person name="Murat C."/>
            <person name="Payen T."/>
            <person name="Noel B."/>
            <person name="Kuo A."/>
            <person name="Morin E."/>
            <person name="Chen J."/>
            <person name="Kohler A."/>
            <person name="Krizsan K."/>
            <person name="Balestrini R."/>
            <person name="Da Silva C."/>
            <person name="Montanini B."/>
            <person name="Hainaut M."/>
            <person name="Levati E."/>
            <person name="Barry K.W."/>
            <person name="Belfiori B."/>
            <person name="Cichocki N."/>
            <person name="Clum A."/>
            <person name="Dockter R.B."/>
            <person name="Fauchery L."/>
            <person name="Guy J."/>
            <person name="Iotti M."/>
            <person name="Le Tacon F."/>
            <person name="Lindquist E.A."/>
            <person name="Lipzen A."/>
            <person name="Malagnac F."/>
            <person name="Mello A."/>
            <person name="Molinier V."/>
            <person name="Miyauchi S."/>
            <person name="Poulain J."/>
            <person name="Riccioni C."/>
            <person name="Rubini A."/>
            <person name="Sitrit Y."/>
            <person name="Splivallo R."/>
            <person name="Traeger S."/>
            <person name="Wang M."/>
            <person name="Zifcakova L."/>
            <person name="Wipf D."/>
            <person name="Zambonelli A."/>
            <person name="Paolocci F."/>
            <person name="Nowrousian M."/>
            <person name="Ottonello S."/>
            <person name="Baldrian P."/>
            <person name="Spatafora J.W."/>
            <person name="Henrissat B."/>
            <person name="Nagy L.G."/>
            <person name="Aury J.M."/>
            <person name="Wincker P."/>
            <person name="Grigoriev I.V."/>
            <person name="Bonfante P."/>
            <person name="Martin F.M."/>
        </authorList>
    </citation>
    <scope>NUCLEOTIDE SEQUENCE [LARGE SCALE GENOMIC DNA]</scope>
    <source>
        <strain evidence="6 7">CCBAS932</strain>
    </source>
</reference>
<dbReference type="SUPFAM" id="SSF57701">
    <property type="entry name" value="Zn2/Cys6 DNA-binding domain"/>
    <property type="match status" value="1"/>
</dbReference>
<dbReference type="InterPro" id="IPR036864">
    <property type="entry name" value="Zn2-C6_fun-type_DNA-bd_sf"/>
</dbReference>
<dbReference type="InParanoid" id="A0A3N4K8N4"/>
<dbReference type="SMART" id="SM00906">
    <property type="entry name" value="Fungal_trans"/>
    <property type="match status" value="1"/>
</dbReference>
<dbReference type="GO" id="GO:0000981">
    <property type="term" value="F:DNA-binding transcription factor activity, RNA polymerase II-specific"/>
    <property type="evidence" value="ECO:0007669"/>
    <property type="project" value="InterPro"/>
</dbReference>
<evidence type="ECO:0000313" key="7">
    <source>
        <dbReference type="Proteomes" id="UP000277580"/>
    </source>
</evidence>
<sequence>MTPSSTASEDRIVRVRAIRACISCRSRKIRCDQVRPSCGSCTRGNIHCEFPSQARRPPRPRQPDAVLVQRLARLESVIEQLSSGRGQSEETEDTLSPGRKSSGSGTESVVGNGDVRSPSALDDLEAGVGRLLVSDGKSRYIGPNFWASLSEEAADLNSLLHETQEDEPEPPSPSFGGPPSFFARTYATDLSIFHLPVALSQHLYDTYVQAVDPLVRVIHKPTCARQLAAFHALGCQSASKDFEALLFAIYFAAITSMLPARVVELFGCDKKAMLARYHVAVEQALSNARFLQSEELMPLQALVLFNACLRGGEDTRTAWTLVGLAVRIAQSLGLHRDGSHFPITAFETEIRRRLWYEICILDFRTAEDHGCNPSIPSISYDTKLPLNINDDDLTETGVPVSRKGHTEMTFCLLRFEVLGCYGFLFRGDGGVSLAEREKRIEETRLMMFEKYLREVDHTDPLQKVTYTVWKLMMGKALLSLYHPLRHFKDGEFLSKDLKERLFIAALETLEYGAAFAVNSRSHGYAQWNWFFQKHGHPHSLALVLLELNERPIHDSNGLYERAWRAVDGYFNRDLWSMGKPVLSEKICLWKPLGRLRDKALKRRA</sequence>
<evidence type="ECO:0000259" key="5">
    <source>
        <dbReference type="PROSITE" id="PS50048"/>
    </source>
</evidence>
<dbReference type="EMBL" id="ML119211">
    <property type="protein sequence ID" value="RPB06877.1"/>
    <property type="molecule type" value="Genomic_DNA"/>
</dbReference>
<dbReference type="PANTHER" id="PTHR31001">
    <property type="entry name" value="UNCHARACTERIZED TRANSCRIPTIONAL REGULATORY PROTEIN"/>
    <property type="match status" value="1"/>
</dbReference>
<feature type="domain" description="Zn(2)-C6 fungal-type" evidence="5">
    <location>
        <begin position="20"/>
        <end position="50"/>
    </location>
</feature>
<feature type="non-terminal residue" evidence="6">
    <location>
        <position position="604"/>
    </location>
</feature>
<dbReference type="STRING" id="1392247.A0A3N4K8N4"/>
<keyword evidence="2" id="KW-0479">Metal-binding</keyword>
<keyword evidence="3" id="KW-0539">Nucleus</keyword>
<dbReference type="InterPro" id="IPR001138">
    <property type="entry name" value="Zn2Cys6_DnaBD"/>
</dbReference>
<dbReference type="Proteomes" id="UP000277580">
    <property type="component" value="Unassembled WGS sequence"/>
</dbReference>
<proteinExistence type="predicted"/>
<dbReference type="InterPro" id="IPR050613">
    <property type="entry name" value="Sec_Metabolite_Reg"/>
</dbReference>
<dbReference type="Gene3D" id="4.10.240.10">
    <property type="entry name" value="Zn(2)-C6 fungal-type DNA-binding domain"/>
    <property type="match status" value="1"/>
</dbReference>
<organism evidence="6 7">
    <name type="scientific">Morchella conica CCBAS932</name>
    <dbReference type="NCBI Taxonomy" id="1392247"/>
    <lineage>
        <taxon>Eukaryota</taxon>
        <taxon>Fungi</taxon>
        <taxon>Dikarya</taxon>
        <taxon>Ascomycota</taxon>
        <taxon>Pezizomycotina</taxon>
        <taxon>Pezizomycetes</taxon>
        <taxon>Pezizales</taxon>
        <taxon>Morchellaceae</taxon>
        <taxon>Morchella</taxon>
    </lineage>
</organism>
<evidence type="ECO:0000256" key="1">
    <source>
        <dbReference type="ARBA" id="ARBA00004123"/>
    </source>
</evidence>
<feature type="compositionally biased region" description="Polar residues" evidence="4">
    <location>
        <begin position="99"/>
        <end position="109"/>
    </location>
</feature>
<feature type="region of interest" description="Disordered" evidence="4">
    <location>
        <begin position="79"/>
        <end position="121"/>
    </location>
</feature>
<name>A0A3N4K8N4_9PEZI</name>
<dbReference type="OrthoDB" id="3989227at2759"/>
<dbReference type="Pfam" id="PF04082">
    <property type="entry name" value="Fungal_trans"/>
    <property type="match status" value="1"/>
</dbReference>
<dbReference type="FunCoup" id="A0A3N4K8N4">
    <property type="interactions" value="1190"/>
</dbReference>
<dbReference type="PROSITE" id="PS00463">
    <property type="entry name" value="ZN2_CY6_FUNGAL_1"/>
    <property type="match status" value="1"/>
</dbReference>
<dbReference type="CDD" id="cd12148">
    <property type="entry name" value="fungal_TF_MHR"/>
    <property type="match status" value="1"/>
</dbReference>
<protein>
    <recommendedName>
        <fullName evidence="5">Zn(2)-C6 fungal-type domain-containing protein</fullName>
    </recommendedName>
</protein>